<feature type="domain" description="GED" evidence="4">
    <location>
        <begin position="762"/>
        <end position="852"/>
    </location>
</feature>
<sequence length="852" mass="95807">MGRTAQHTANEPLRPRHDEGNEQEGDNASRSGNEDIESSTASQEATPPPLGTGLDTLGGGMRKMVELVNKLRAAGIEGLGLGLPRIAVVGNQSAGKSSLIEAISGIKVPRYTGTCTRCPLEINLSEPEDPTLTWQCKVSLRFNKKYSPASSISRGTNNPWVEQSIEQHLFLELSSKAEVEGALMRAQSAVLNPSKRWKDFTTKQELGVSNAAMENFEVKFSPNVVCVEITEPGLPNLAFIDLPGVIQTTESDSEDYLIDLVTNLVKEYVKEEDCLILLAMTMKDDAVNQSAARLAREMGEERTVGALTKPDTVSPGEFQQWIEILRGKAHKLKHGYFVTKQPSQDELVRGISHTEARRAECEFFSSKEPWATELADMSHRFGTVTLTKFLAQKLGETIRLRLPGIVETIRIQAESVQMELNNLPPPAADNHFYLIQNLLTKFSFMAGEYIQGGNGLEKNKLQIGLKHNARELGKVLDSLTPRIQWFRTEDEENAARMVMAREESPSPKRGESSLVISLLDDDSDGESWDQKAKASEVLVTPQKPTPQPLNREVAVGRDSTTPGSSRKRPWTGEAPTTANTYTLSQINKIIESNAGGQIPDQVDSKAVEYLAKRALVLWDSAIRGFLDACQRQLLSVIHSVFVKRFQRYQKTPLYIQSYDILEEFLNRCFERQVENVLCRIYKLEKDQIATLNEATFKITKGKHHEKLLELRARNREDQREIKRRKLNTDTSLSPKKRAVEEKKLQQDEKDAQLPGNDKYANEIELVAGVRAYYELATRRFVDNVFISVLGEWVKAVKVGLRDELWMGLGFGEEVHAKCRALLEEDPEKERRRKGLEIKKEQLRKAVEELNKL</sequence>
<dbReference type="InParanoid" id="A0A3N4LSE3"/>
<dbReference type="GO" id="GO:0008017">
    <property type="term" value="F:microtubule binding"/>
    <property type="evidence" value="ECO:0007669"/>
    <property type="project" value="TreeGrafter"/>
</dbReference>
<keyword evidence="7" id="KW-1185">Reference proteome</keyword>
<dbReference type="InterPro" id="IPR001401">
    <property type="entry name" value="Dynamin_GTPase"/>
</dbReference>
<dbReference type="EMBL" id="ML121566">
    <property type="protein sequence ID" value="RPB20905.1"/>
    <property type="molecule type" value="Genomic_DNA"/>
</dbReference>
<dbReference type="PROSITE" id="PS51718">
    <property type="entry name" value="G_DYNAMIN_2"/>
    <property type="match status" value="1"/>
</dbReference>
<dbReference type="PANTHER" id="PTHR11566">
    <property type="entry name" value="DYNAMIN"/>
    <property type="match status" value="1"/>
</dbReference>
<dbReference type="GO" id="GO:0005737">
    <property type="term" value="C:cytoplasm"/>
    <property type="evidence" value="ECO:0007669"/>
    <property type="project" value="TreeGrafter"/>
</dbReference>
<proteinExistence type="predicted"/>
<dbReference type="InterPro" id="IPR020850">
    <property type="entry name" value="GED_dom"/>
</dbReference>
<name>A0A3N4LSE3_9PEZI</name>
<dbReference type="AlphaFoldDB" id="A0A3N4LSE3"/>
<evidence type="ECO:0000256" key="1">
    <source>
        <dbReference type="ARBA" id="ARBA00022741"/>
    </source>
</evidence>
<dbReference type="Pfam" id="PF01031">
    <property type="entry name" value="Dynamin_M"/>
    <property type="match status" value="1"/>
</dbReference>
<dbReference type="InterPro" id="IPR030381">
    <property type="entry name" value="G_DYNAMIN_dom"/>
</dbReference>
<feature type="region of interest" description="Disordered" evidence="3">
    <location>
        <begin position="521"/>
        <end position="576"/>
    </location>
</feature>
<dbReference type="InterPro" id="IPR027417">
    <property type="entry name" value="P-loop_NTPase"/>
</dbReference>
<feature type="domain" description="Dynamin-type G" evidence="5">
    <location>
        <begin position="80"/>
        <end position="403"/>
    </location>
</feature>
<reference evidence="6 7" key="1">
    <citation type="journal article" date="2018" name="Nat. Ecol. Evol.">
        <title>Pezizomycetes genomes reveal the molecular basis of ectomycorrhizal truffle lifestyle.</title>
        <authorList>
            <person name="Murat C."/>
            <person name="Payen T."/>
            <person name="Noel B."/>
            <person name="Kuo A."/>
            <person name="Morin E."/>
            <person name="Chen J."/>
            <person name="Kohler A."/>
            <person name="Krizsan K."/>
            <person name="Balestrini R."/>
            <person name="Da Silva C."/>
            <person name="Montanini B."/>
            <person name="Hainaut M."/>
            <person name="Levati E."/>
            <person name="Barry K.W."/>
            <person name="Belfiori B."/>
            <person name="Cichocki N."/>
            <person name="Clum A."/>
            <person name="Dockter R.B."/>
            <person name="Fauchery L."/>
            <person name="Guy J."/>
            <person name="Iotti M."/>
            <person name="Le Tacon F."/>
            <person name="Lindquist E.A."/>
            <person name="Lipzen A."/>
            <person name="Malagnac F."/>
            <person name="Mello A."/>
            <person name="Molinier V."/>
            <person name="Miyauchi S."/>
            <person name="Poulain J."/>
            <person name="Riccioni C."/>
            <person name="Rubini A."/>
            <person name="Sitrit Y."/>
            <person name="Splivallo R."/>
            <person name="Traeger S."/>
            <person name="Wang M."/>
            <person name="Zifcakova L."/>
            <person name="Wipf D."/>
            <person name="Zambonelli A."/>
            <person name="Paolocci F."/>
            <person name="Nowrousian M."/>
            <person name="Ottonello S."/>
            <person name="Baldrian P."/>
            <person name="Spatafora J.W."/>
            <person name="Henrissat B."/>
            <person name="Nagy L.G."/>
            <person name="Aury J.M."/>
            <person name="Wincker P."/>
            <person name="Grigoriev I.V."/>
            <person name="Bonfante P."/>
            <person name="Martin F.M."/>
        </authorList>
    </citation>
    <scope>NUCLEOTIDE SEQUENCE [LARGE SCALE GENOMIC DNA]</scope>
    <source>
        <strain evidence="6 7">ATCC MYA-4762</strain>
    </source>
</reference>
<evidence type="ECO:0000313" key="6">
    <source>
        <dbReference type="EMBL" id="RPB20905.1"/>
    </source>
</evidence>
<dbReference type="Pfam" id="PF00350">
    <property type="entry name" value="Dynamin_N"/>
    <property type="match status" value="1"/>
</dbReference>
<dbReference type="Gene3D" id="3.40.50.300">
    <property type="entry name" value="P-loop containing nucleotide triphosphate hydrolases"/>
    <property type="match status" value="1"/>
</dbReference>
<evidence type="ECO:0000313" key="7">
    <source>
        <dbReference type="Proteomes" id="UP000267821"/>
    </source>
</evidence>
<dbReference type="GO" id="GO:0003924">
    <property type="term" value="F:GTPase activity"/>
    <property type="evidence" value="ECO:0007669"/>
    <property type="project" value="InterPro"/>
</dbReference>
<dbReference type="SMART" id="SM00053">
    <property type="entry name" value="DYNc"/>
    <property type="match status" value="1"/>
</dbReference>
<evidence type="ECO:0008006" key="8">
    <source>
        <dbReference type="Google" id="ProtNLM"/>
    </source>
</evidence>
<dbReference type="Proteomes" id="UP000267821">
    <property type="component" value="Unassembled WGS sequence"/>
</dbReference>
<dbReference type="CDD" id="cd08771">
    <property type="entry name" value="DLP_1"/>
    <property type="match status" value="1"/>
</dbReference>
<organism evidence="6 7">
    <name type="scientific">Terfezia boudieri ATCC MYA-4762</name>
    <dbReference type="NCBI Taxonomy" id="1051890"/>
    <lineage>
        <taxon>Eukaryota</taxon>
        <taxon>Fungi</taxon>
        <taxon>Dikarya</taxon>
        <taxon>Ascomycota</taxon>
        <taxon>Pezizomycotina</taxon>
        <taxon>Pezizomycetes</taxon>
        <taxon>Pezizales</taxon>
        <taxon>Pezizaceae</taxon>
        <taxon>Terfezia</taxon>
    </lineage>
</organism>
<dbReference type="InterPro" id="IPR045063">
    <property type="entry name" value="Dynamin_N"/>
</dbReference>
<dbReference type="GO" id="GO:0031623">
    <property type="term" value="P:receptor internalization"/>
    <property type="evidence" value="ECO:0007669"/>
    <property type="project" value="TreeGrafter"/>
</dbReference>
<dbReference type="InterPro" id="IPR003130">
    <property type="entry name" value="GED"/>
</dbReference>
<gene>
    <name evidence="6" type="ORF">L211DRAFT_791426</name>
</gene>
<protein>
    <recommendedName>
        <fullName evidence="8">P-loop containing nucleoside triphosphate hydrolase protein</fullName>
    </recommendedName>
</protein>
<dbReference type="Pfam" id="PF02212">
    <property type="entry name" value="GED"/>
    <property type="match status" value="1"/>
</dbReference>
<dbReference type="STRING" id="1051890.A0A3N4LSE3"/>
<evidence type="ECO:0000256" key="2">
    <source>
        <dbReference type="ARBA" id="ARBA00023134"/>
    </source>
</evidence>
<dbReference type="InterPro" id="IPR000375">
    <property type="entry name" value="Dynamin_stalk"/>
</dbReference>
<dbReference type="GO" id="GO:0005525">
    <property type="term" value="F:GTP binding"/>
    <property type="evidence" value="ECO:0007669"/>
    <property type="project" value="InterPro"/>
</dbReference>
<dbReference type="PANTHER" id="PTHR11566:SF131">
    <property type="entry name" value="GTPASE, PUTATIVE (AFU_ORTHOLOGUE AFUA_6G07630)-RELATED"/>
    <property type="match status" value="1"/>
</dbReference>
<keyword evidence="2" id="KW-0342">GTP-binding</keyword>
<dbReference type="InterPro" id="IPR022812">
    <property type="entry name" value="Dynamin"/>
</dbReference>
<dbReference type="GO" id="GO:0005874">
    <property type="term" value="C:microtubule"/>
    <property type="evidence" value="ECO:0007669"/>
    <property type="project" value="TreeGrafter"/>
</dbReference>
<feature type="region of interest" description="Disordered" evidence="3">
    <location>
        <begin position="1"/>
        <end position="57"/>
    </location>
</feature>
<dbReference type="Gene3D" id="1.20.120.1240">
    <property type="entry name" value="Dynamin, middle domain"/>
    <property type="match status" value="1"/>
</dbReference>
<evidence type="ECO:0000259" key="5">
    <source>
        <dbReference type="PROSITE" id="PS51718"/>
    </source>
</evidence>
<dbReference type="PROSITE" id="PS51388">
    <property type="entry name" value="GED"/>
    <property type="match status" value="1"/>
</dbReference>
<keyword evidence="1" id="KW-0547">Nucleotide-binding</keyword>
<dbReference type="SUPFAM" id="SSF52540">
    <property type="entry name" value="P-loop containing nucleoside triphosphate hydrolases"/>
    <property type="match status" value="1"/>
</dbReference>
<dbReference type="OrthoDB" id="5061070at2759"/>
<evidence type="ECO:0000256" key="3">
    <source>
        <dbReference type="SAM" id="MobiDB-lite"/>
    </source>
</evidence>
<dbReference type="PRINTS" id="PR00195">
    <property type="entry name" value="DYNAMIN"/>
</dbReference>
<dbReference type="GO" id="GO:0005886">
    <property type="term" value="C:plasma membrane"/>
    <property type="evidence" value="ECO:0007669"/>
    <property type="project" value="TreeGrafter"/>
</dbReference>
<accession>A0A3N4LSE3</accession>
<evidence type="ECO:0000259" key="4">
    <source>
        <dbReference type="PROSITE" id="PS51388"/>
    </source>
</evidence>